<gene>
    <name evidence="7" type="ORF">J1N35_045473</name>
</gene>
<dbReference type="FunFam" id="2.160.20.10:FF:000092">
    <property type="entry name" value="Putative pectinesterase 57"/>
    <property type="match status" value="1"/>
</dbReference>
<comment type="pathway">
    <text evidence="1 5">Glycan metabolism; pectin degradation; 2-dehydro-3-deoxy-D-gluconate from pectin: step 1/5.</text>
</comment>
<dbReference type="AlphaFoldDB" id="A0A9D3UBB5"/>
<dbReference type="Pfam" id="PF01095">
    <property type="entry name" value="Pectinesterase"/>
    <property type="match status" value="2"/>
</dbReference>
<keyword evidence="8" id="KW-1185">Reference proteome</keyword>
<dbReference type="EMBL" id="JAIQCV010000013">
    <property type="protein sequence ID" value="KAH1033299.1"/>
    <property type="molecule type" value="Genomic_DNA"/>
</dbReference>
<proteinExistence type="predicted"/>
<evidence type="ECO:0000256" key="2">
    <source>
        <dbReference type="ARBA" id="ARBA00022801"/>
    </source>
</evidence>
<keyword evidence="3 5" id="KW-0063">Aspartyl esterase</keyword>
<dbReference type="InterPro" id="IPR012334">
    <property type="entry name" value="Pectin_lyas_fold"/>
</dbReference>
<keyword evidence="2 5" id="KW-0378">Hydrolase</keyword>
<organism evidence="7 8">
    <name type="scientific">Gossypium stocksii</name>
    <dbReference type="NCBI Taxonomy" id="47602"/>
    <lineage>
        <taxon>Eukaryota</taxon>
        <taxon>Viridiplantae</taxon>
        <taxon>Streptophyta</taxon>
        <taxon>Embryophyta</taxon>
        <taxon>Tracheophyta</taxon>
        <taxon>Spermatophyta</taxon>
        <taxon>Magnoliopsida</taxon>
        <taxon>eudicotyledons</taxon>
        <taxon>Gunneridae</taxon>
        <taxon>Pentapetalae</taxon>
        <taxon>rosids</taxon>
        <taxon>malvids</taxon>
        <taxon>Malvales</taxon>
        <taxon>Malvaceae</taxon>
        <taxon>Malvoideae</taxon>
        <taxon>Gossypium</taxon>
    </lineage>
</organism>
<feature type="active site" evidence="4">
    <location>
        <position position="219"/>
    </location>
</feature>
<reference evidence="7 8" key="1">
    <citation type="journal article" date="2021" name="Plant Biotechnol. J.">
        <title>Multi-omics assisted identification of the key and species-specific regulatory components of drought-tolerant mechanisms in Gossypium stocksii.</title>
        <authorList>
            <person name="Yu D."/>
            <person name="Ke L."/>
            <person name="Zhang D."/>
            <person name="Wu Y."/>
            <person name="Sun Y."/>
            <person name="Mei J."/>
            <person name="Sun J."/>
            <person name="Sun Y."/>
        </authorList>
    </citation>
    <scope>NUCLEOTIDE SEQUENCE [LARGE SCALE GENOMIC DNA]</scope>
    <source>
        <strain evidence="8">cv. E1</strain>
        <tissue evidence="7">Leaf</tissue>
    </source>
</reference>
<name>A0A9D3UBB5_9ROSI</name>
<comment type="caution">
    <text evidence="7">The sequence shown here is derived from an EMBL/GenBank/DDBJ whole genome shotgun (WGS) entry which is preliminary data.</text>
</comment>
<dbReference type="GO" id="GO:0045490">
    <property type="term" value="P:pectin catabolic process"/>
    <property type="evidence" value="ECO:0007669"/>
    <property type="project" value="UniProtKB-UniRule"/>
</dbReference>
<evidence type="ECO:0000256" key="4">
    <source>
        <dbReference type="PROSITE-ProRule" id="PRU10040"/>
    </source>
</evidence>
<evidence type="ECO:0000256" key="1">
    <source>
        <dbReference type="ARBA" id="ARBA00005184"/>
    </source>
</evidence>
<evidence type="ECO:0000256" key="5">
    <source>
        <dbReference type="RuleBase" id="RU000589"/>
    </source>
</evidence>
<evidence type="ECO:0000313" key="8">
    <source>
        <dbReference type="Proteomes" id="UP000828251"/>
    </source>
</evidence>
<dbReference type="InterPro" id="IPR033131">
    <property type="entry name" value="Pectinesterase_Asp_AS"/>
</dbReference>
<feature type="domain" description="Pectinesterase catalytic" evidence="6">
    <location>
        <begin position="71"/>
        <end position="242"/>
    </location>
</feature>
<accession>A0A9D3UBB5</accession>
<dbReference type="OrthoDB" id="2019149at2759"/>
<dbReference type="InterPro" id="IPR011050">
    <property type="entry name" value="Pectin_lyase_fold/virulence"/>
</dbReference>
<feature type="domain" description="Pectinesterase catalytic" evidence="6">
    <location>
        <begin position="243"/>
        <end position="334"/>
    </location>
</feature>
<dbReference type="EC" id="3.1.1.11" evidence="5"/>
<dbReference type="PROSITE" id="PS00503">
    <property type="entry name" value="PECTINESTERASE_2"/>
    <property type="match status" value="1"/>
</dbReference>
<dbReference type="Proteomes" id="UP000828251">
    <property type="component" value="Unassembled WGS sequence"/>
</dbReference>
<protein>
    <recommendedName>
        <fullName evidence="5">Pectinesterase</fullName>
        <ecNumber evidence="5">3.1.1.11</ecNumber>
    </recommendedName>
</protein>
<dbReference type="PANTHER" id="PTHR31707">
    <property type="entry name" value="PECTINESTERASE"/>
    <property type="match status" value="1"/>
</dbReference>
<evidence type="ECO:0000313" key="7">
    <source>
        <dbReference type="EMBL" id="KAH1033299.1"/>
    </source>
</evidence>
<evidence type="ECO:0000259" key="6">
    <source>
        <dbReference type="Pfam" id="PF01095"/>
    </source>
</evidence>
<comment type="catalytic activity">
    <reaction evidence="5">
        <text>[(1-&gt;4)-alpha-D-galacturonosyl methyl ester](n) + n H2O = [(1-&gt;4)-alpha-D-galacturonosyl](n) + n methanol + n H(+)</text>
        <dbReference type="Rhea" id="RHEA:22380"/>
        <dbReference type="Rhea" id="RHEA-COMP:14570"/>
        <dbReference type="Rhea" id="RHEA-COMP:14573"/>
        <dbReference type="ChEBI" id="CHEBI:15377"/>
        <dbReference type="ChEBI" id="CHEBI:15378"/>
        <dbReference type="ChEBI" id="CHEBI:17790"/>
        <dbReference type="ChEBI" id="CHEBI:140522"/>
        <dbReference type="ChEBI" id="CHEBI:140523"/>
        <dbReference type="EC" id="3.1.1.11"/>
    </reaction>
</comment>
<dbReference type="GO" id="GO:0042545">
    <property type="term" value="P:cell wall modification"/>
    <property type="evidence" value="ECO:0007669"/>
    <property type="project" value="UniProtKB-UniRule"/>
</dbReference>
<sequence>MQEFTNTCLEGLDSALGPLKPVIVKSLIGTYKHVSNSLSMLPKLGKRHRDRRLSRWVLRGADDEYNPREVVTVAVDGTGNFSTIGDDIRFAPNKSKERVMIYVREGVYEENVVIPSCKTNIVLIGDGSDVTFITGNRSVVDGWTTFRSATLAVSGEGFLARDITIKNRAGPEKHQAVALKVSADLAAFYRCPINGYQHTLYVHSFRQFYCKCNISGTIDYIFGNAAAMFQACDIISRMPMPELYRNSNNVKSYLGRPWPLYSRAVFLESYIDDFIDPNGWRKWSSDEGLDTLYYGEYNNYGPGSVTDDRVAWPGYHIMDYESAYDFAVSEFITGQIHVDVESCLLVGSSFQSINLYFRSVTSEKCQAEFVHGDLI</sequence>
<dbReference type="InterPro" id="IPR000070">
    <property type="entry name" value="Pectinesterase_cat"/>
</dbReference>
<dbReference type="GO" id="GO:0030599">
    <property type="term" value="F:pectinesterase activity"/>
    <property type="evidence" value="ECO:0007669"/>
    <property type="project" value="UniProtKB-UniRule"/>
</dbReference>
<evidence type="ECO:0000256" key="3">
    <source>
        <dbReference type="ARBA" id="ARBA00023085"/>
    </source>
</evidence>
<dbReference type="SUPFAM" id="SSF51126">
    <property type="entry name" value="Pectin lyase-like"/>
    <property type="match status" value="1"/>
</dbReference>
<dbReference type="Gene3D" id="2.160.20.10">
    <property type="entry name" value="Single-stranded right-handed beta-helix, Pectin lyase-like"/>
    <property type="match status" value="1"/>
</dbReference>